<gene>
    <name evidence="1" type="ORF">AC2117_01409</name>
</gene>
<dbReference type="Proteomes" id="UP000294355">
    <property type="component" value="Chromosome"/>
</dbReference>
<proteinExistence type="predicted"/>
<organism evidence="1 2">
    <name type="scientific">Acinetobacter calcoaceticus</name>
    <dbReference type="NCBI Taxonomy" id="471"/>
    <lineage>
        <taxon>Bacteria</taxon>
        <taxon>Pseudomonadati</taxon>
        <taxon>Pseudomonadota</taxon>
        <taxon>Gammaproteobacteria</taxon>
        <taxon>Moraxellales</taxon>
        <taxon>Moraxellaceae</taxon>
        <taxon>Acinetobacter</taxon>
        <taxon>Acinetobacter calcoaceticus/baumannii complex</taxon>
    </lineage>
</organism>
<name>A0A446ZIC3_ACICA</name>
<evidence type="ECO:0000313" key="2">
    <source>
        <dbReference type="Proteomes" id="UP000294355"/>
    </source>
</evidence>
<evidence type="ECO:0000313" key="1">
    <source>
        <dbReference type="EMBL" id="VAX44230.1"/>
    </source>
</evidence>
<reference evidence="1 2" key="1">
    <citation type="submission" date="2018-08" db="EMBL/GenBank/DDBJ databases">
        <authorList>
            <person name="Gonzaga-Molto A."/>
        </authorList>
    </citation>
    <scope>NUCLEOTIDE SEQUENCE [LARGE SCALE GENOMIC DNA]</scope>
    <source>
        <strain evidence="1">Acinetobacter calcoaceticus str. 2117</strain>
    </source>
</reference>
<dbReference type="AlphaFoldDB" id="A0A446ZIC3"/>
<accession>A0A446ZIC3</accession>
<protein>
    <submittedName>
        <fullName evidence="1">Uncharacterized protein</fullName>
    </submittedName>
</protein>
<sequence>MNKIILGLLICSGFSVNIYATCTYNFDATQASS</sequence>
<dbReference type="EMBL" id="LS999521">
    <property type="protein sequence ID" value="VAX44230.1"/>
    <property type="molecule type" value="Genomic_DNA"/>
</dbReference>